<keyword evidence="3" id="KW-1185">Reference proteome</keyword>
<evidence type="ECO:0000259" key="1">
    <source>
        <dbReference type="Pfam" id="PF02719"/>
    </source>
</evidence>
<organism evidence="2 3">
    <name type="scientific">Mucilaginibacter sabulilitoris</name>
    <dbReference type="NCBI Taxonomy" id="1173583"/>
    <lineage>
        <taxon>Bacteria</taxon>
        <taxon>Pseudomonadati</taxon>
        <taxon>Bacteroidota</taxon>
        <taxon>Sphingobacteriia</taxon>
        <taxon>Sphingobacteriales</taxon>
        <taxon>Sphingobacteriaceae</taxon>
        <taxon>Mucilaginibacter</taxon>
    </lineage>
</organism>
<feature type="domain" description="Polysaccharide biosynthesis protein CapD-like" evidence="1">
    <location>
        <begin position="19"/>
        <end position="91"/>
    </location>
</feature>
<reference evidence="2 3" key="1">
    <citation type="submission" date="2023-11" db="EMBL/GenBank/DDBJ databases">
        <title>Analysis of the Genomes of Mucilaginibacter gossypii cycad 4 and M. sabulilitoris SNA2: microbes with the potential for plant growth promotion.</title>
        <authorList>
            <person name="Hirsch A.M."/>
            <person name="Humm E."/>
            <person name="Rubbi M."/>
            <person name="Del Vecchio G."/>
            <person name="Ha S.M."/>
            <person name="Pellegrini M."/>
            <person name="Gunsalus R.P."/>
        </authorList>
    </citation>
    <scope>NUCLEOTIDE SEQUENCE [LARGE SCALE GENOMIC DNA]</scope>
    <source>
        <strain evidence="2 3">SNA2</strain>
    </source>
</reference>
<dbReference type="Gene3D" id="3.40.50.720">
    <property type="entry name" value="NAD(P)-binding Rossmann-like Domain"/>
    <property type="match status" value="1"/>
</dbReference>
<protein>
    <submittedName>
        <fullName evidence="2">Polysaccharide biosynthesis protein</fullName>
    </submittedName>
</protein>
<dbReference type="Pfam" id="PF02719">
    <property type="entry name" value="Polysacc_synt_2"/>
    <property type="match status" value="1"/>
</dbReference>
<dbReference type="InterPro" id="IPR051203">
    <property type="entry name" value="Polysaccharide_Synthase-Rel"/>
</dbReference>
<dbReference type="Proteomes" id="UP001324380">
    <property type="component" value="Chromosome"/>
</dbReference>
<proteinExistence type="predicted"/>
<name>A0ABZ0TYJ7_9SPHI</name>
<gene>
    <name evidence="2" type="ORF">SNE25_08330</name>
</gene>
<dbReference type="PANTHER" id="PTHR43318">
    <property type="entry name" value="UDP-N-ACETYLGLUCOSAMINE 4,6-DEHYDRATASE"/>
    <property type="match status" value="1"/>
</dbReference>
<evidence type="ECO:0000313" key="2">
    <source>
        <dbReference type="EMBL" id="WPU97128.1"/>
    </source>
</evidence>
<dbReference type="InterPro" id="IPR003869">
    <property type="entry name" value="Polysac_CapD-like"/>
</dbReference>
<dbReference type="EMBL" id="CP139558">
    <property type="protein sequence ID" value="WPU97128.1"/>
    <property type="molecule type" value="Genomic_DNA"/>
</dbReference>
<evidence type="ECO:0000313" key="3">
    <source>
        <dbReference type="Proteomes" id="UP001324380"/>
    </source>
</evidence>
<sequence>MFRIGIKGVFAQLKKLPEASVIGNGGEILIFDMGEPVKIIDLVRKMISMSGAVPDQDIKIIFSGLRPGEKLYEELLKNDECSVPSPHAKIRISLAGKNQWYGINEHIADLTLLVKGSDIDIVRKIKEAVPEFISNNSVYEVLDAENKNIHTIRKLIFNA</sequence>
<accession>A0ABZ0TYJ7</accession>
<dbReference type="PANTHER" id="PTHR43318:SF1">
    <property type="entry name" value="POLYSACCHARIDE BIOSYNTHESIS PROTEIN EPSC-RELATED"/>
    <property type="match status" value="1"/>
</dbReference>